<evidence type="ECO:0000313" key="13">
    <source>
        <dbReference type="EMBL" id="KIM95618.1"/>
    </source>
</evidence>
<dbReference type="PROSITE" id="PS50929">
    <property type="entry name" value="ABC_TM1F"/>
    <property type="match status" value="1"/>
</dbReference>
<dbReference type="STRING" id="913774.A0A0C3C9R6"/>
<dbReference type="PANTHER" id="PTHR24221:SF503">
    <property type="entry name" value="MITOCHONDRIAL POTASSIUM CHANNEL ATP-BINDING SUBUNIT"/>
    <property type="match status" value="1"/>
</dbReference>
<evidence type="ECO:0000256" key="7">
    <source>
        <dbReference type="ARBA" id="ARBA00023136"/>
    </source>
</evidence>
<dbReference type="Proteomes" id="UP000054321">
    <property type="component" value="Unassembled WGS sequence"/>
</dbReference>
<dbReference type="InterPro" id="IPR011527">
    <property type="entry name" value="ABC1_TM_dom"/>
</dbReference>
<keyword evidence="14" id="KW-1185">Reference proteome</keyword>
<evidence type="ECO:0008006" key="15">
    <source>
        <dbReference type="Google" id="ProtNLM"/>
    </source>
</evidence>
<feature type="transmembrane region" description="Helical" evidence="10">
    <location>
        <begin position="135"/>
        <end position="153"/>
    </location>
</feature>
<evidence type="ECO:0000256" key="9">
    <source>
        <dbReference type="SAM" id="MobiDB-lite"/>
    </source>
</evidence>
<feature type="domain" description="ABC transmembrane type-1" evidence="12">
    <location>
        <begin position="260"/>
        <end position="536"/>
    </location>
</feature>
<dbReference type="SMART" id="SM00382">
    <property type="entry name" value="AAA"/>
    <property type="match status" value="1"/>
</dbReference>
<dbReference type="FunFam" id="3.40.50.300:FF:000287">
    <property type="entry name" value="Multidrug ABC transporter ATP-binding protein"/>
    <property type="match status" value="1"/>
</dbReference>
<dbReference type="Gene3D" id="1.20.1560.10">
    <property type="entry name" value="ABC transporter type 1, transmembrane domain"/>
    <property type="match status" value="1"/>
</dbReference>
<feature type="transmembrane region" description="Helical" evidence="10">
    <location>
        <begin position="12"/>
        <end position="32"/>
    </location>
</feature>
<evidence type="ECO:0000256" key="2">
    <source>
        <dbReference type="ARBA" id="ARBA00022448"/>
    </source>
</evidence>
<feature type="domain" description="ABC transporter" evidence="11">
    <location>
        <begin position="575"/>
        <end position="809"/>
    </location>
</feature>
<feature type="region of interest" description="Disordered" evidence="9">
    <location>
        <begin position="164"/>
        <end position="191"/>
    </location>
</feature>
<feature type="transmembrane region" description="Helical" evidence="10">
    <location>
        <begin position="105"/>
        <end position="123"/>
    </location>
</feature>
<dbReference type="PROSITE" id="PS00211">
    <property type="entry name" value="ABC_TRANSPORTER_1"/>
    <property type="match status" value="1"/>
</dbReference>
<dbReference type="PROSITE" id="PS50893">
    <property type="entry name" value="ABC_TRANSPORTER_2"/>
    <property type="match status" value="1"/>
</dbReference>
<comment type="similarity">
    <text evidence="8">Belongs to the ABC transporter superfamily. ABCB family. Heavy Metal importer (TC 3.A.1.210) subfamily.</text>
</comment>
<dbReference type="InParanoid" id="A0A0C3C9R6"/>
<dbReference type="HOGENOM" id="CLU_000604_6_6_1"/>
<feature type="transmembrane region" description="Helical" evidence="10">
    <location>
        <begin position="44"/>
        <end position="69"/>
    </location>
</feature>
<reference evidence="13 14" key="1">
    <citation type="submission" date="2014-04" db="EMBL/GenBank/DDBJ databases">
        <authorList>
            <consortium name="DOE Joint Genome Institute"/>
            <person name="Kuo A."/>
            <person name="Martino E."/>
            <person name="Perotto S."/>
            <person name="Kohler A."/>
            <person name="Nagy L.G."/>
            <person name="Floudas D."/>
            <person name="Copeland A."/>
            <person name="Barry K.W."/>
            <person name="Cichocki N."/>
            <person name="Veneault-Fourrey C."/>
            <person name="LaButti K."/>
            <person name="Lindquist E.A."/>
            <person name="Lipzen A."/>
            <person name="Lundell T."/>
            <person name="Morin E."/>
            <person name="Murat C."/>
            <person name="Sun H."/>
            <person name="Tunlid A."/>
            <person name="Henrissat B."/>
            <person name="Grigoriev I.V."/>
            <person name="Hibbett D.S."/>
            <person name="Martin F."/>
            <person name="Nordberg H.P."/>
            <person name="Cantor M.N."/>
            <person name="Hua S.X."/>
        </authorList>
    </citation>
    <scope>NUCLEOTIDE SEQUENCE [LARGE SCALE GENOMIC DNA]</scope>
    <source>
        <strain evidence="13 14">Zn</strain>
    </source>
</reference>
<keyword evidence="3 10" id="KW-0812">Transmembrane</keyword>
<evidence type="ECO:0000259" key="12">
    <source>
        <dbReference type="PROSITE" id="PS50929"/>
    </source>
</evidence>
<dbReference type="CDD" id="cd18583">
    <property type="entry name" value="ABC_6TM_HMT1"/>
    <property type="match status" value="1"/>
</dbReference>
<dbReference type="InterPro" id="IPR039421">
    <property type="entry name" value="Type_1_exporter"/>
</dbReference>
<dbReference type="GO" id="GO:0016887">
    <property type="term" value="F:ATP hydrolysis activity"/>
    <property type="evidence" value="ECO:0007669"/>
    <property type="project" value="InterPro"/>
</dbReference>
<feature type="transmembrane region" description="Helical" evidence="10">
    <location>
        <begin position="396"/>
        <end position="416"/>
    </location>
</feature>
<gene>
    <name evidence="13" type="ORF">OIDMADRAFT_106267</name>
</gene>
<keyword evidence="4" id="KW-0547">Nucleotide-binding</keyword>
<dbReference type="InterPro" id="IPR003593">
    <property type="entry name" value="AAA+_ATPase"/>
</dbReference>
<organism evidence="13 14">
    <name type="scientific">Oidiodendron maius (strain Zn)</name>
    <dbReference type="NCBI Taxonomy" id="913774"/>
    <lineage>
        <taxon>Eukaryota</taxon>
        <taxon>Fungi</taxon>
        <taxon>Dikarya</taxon>
        <taxon>Ascomycota</taxon>
        <taxon>Pezizomycotina</taxon>
        <taxon>Leotiomycetes</taxon>
        <taxon>Leotiomycetes incertae sedis</taxon>
        <taxon>Myxotrichaceae</taxon>
        <taxon>Oidiodendron</taxon>
    </lineage>
</organism>
<accession>A0A0C3C9R6</accession>
<dbReference type="Pfam" id="PF00005">
    <property type="entry name" value="ABC_tran"/>
    <property type="match status" value="1"/>
</dbReference>
<evidence type="ECO:0000256" key="10">
    <source>
        <dbReference type="SAM" id="Phobius"/>
    </source>
</evidence>
<dbReference type="OrthoDB" id="6500128at2759"/>
<keyword evidence="5" id="KW-0067">ATP-binding</keyword>
<dbReference type="InterPro" id="IPR003439">
    <property type="entry name" value="ABC_transporter-like_ATP-bd"/>
</dbReference>
<dbReference type="GO" id="GO:0016020">
    <property type="term" value="C:membrane"/>
    <property type="evidence" value="ECO:0007669"/>
    <property type="project" value="UniProtKB-SubCell"/>
</dbReference>
<dbReference type="InterPro" id="IPR036640">
    <property type="entry name" value="ABC1_TM_sf"/>
</dbReference>
<keyword evidence="6 10" id="KW-1133">Transmembrane helix</keyword>
<dbReference type="GO" id="GO:0005524">
    <property type="term" value="F:ATP binding"/>
    <property type="evidence" value="ECO:0007669"/>
    <property type="project" value="UniProtKB-KW"/>
</dbReference>
<evidence type="ECO:0000256" key="5">
    <source>
        <dbReference type="ARBA" id="ARBA00022840"/>
    </source>
</evidence>
<evidence type="ECO:0000256" key="8">
    <source>
        <dbReference type="ARBA" id="ARBA00024363"/>
    </source>
</evidence>
<evidence type="ECO:0000256" key="1">
    <source>
        <dbReference type="ARBA" id="ARBA00004141"/>
    </source>
</evidence>
<name>A0A0C3C9R6_OIDMZ</name>
<feature type="transmembrane region" description="Helical" evidence="10">
    <location>
        <begin position="75"/>
        <end position="93"/>
    </location>
</feature>
<evidence type="ECO:0000259" key="11">
    <source>
        <dbReference type="PROSITE" id="PS50893"/>
    </source>
</evidence>
<keyword evidence="2" id="KW-0813">Transport</keyword>
<dbReference type="SUPFAM" id="SSF52540">
    <property type="entry name" value="P-loop containing nucleoside triphosphate hydrolases"/>
    <property type="match status" value="1"/>
</dbReference>
<evidence type="ECO:0000256" key="3">
    <source>
        <dbReference type="ARBA" id="ARBA00022692"/>
    </source>
</evidence>
<dbReference type="AlphaFoldDB" id="A0A0C3C9R6"/>
<evidence type="ECO:0000256" key="6">
    <source>
        <dbReference type="ARBA" id="ARBA00022989"/>
    </source>
</evidence>
<reference evidence="14" key="2">
    <citation type="submission" date="2015-01" db="EMBL/GenBank/DDBJ databases">
        <title>Evolutionary Origins and Diversification of the Mycorrhizal Mutualists.</title>
        <authorList>
            <consortium name="DOE Joint Genome Institute"/>
            <consortium name="Mycorrhizal Genomics Consortium"/>
            <person name="Kohler A."/>
            <person name="Kuo A."/>
            <person name="Nagy L.G."/>
            <person name="Floudas D."/>
            <person name="Copeland A."/>
            <person name="Barry K.W."/>
            <person name="Cichocki N."/>
            <person name="Veneault-Fourrey C."/>
            <person name="LaButti K."/>
            <person name="Lindquist E.A."/>
            <person name="Lipzen A."/>
            <person name="Lundell T."/>
            <person name="Morin E."/>
            <person name="Murat C."/>
            <person name="Riley R."/>
            <person name="Ohm R."/>
            <person name="Sun H."/>
            <person name="Tunlid A."/>
            <person name="Henrissat B."/>
            <person name="Grigoriev I.V."/>
            <person name="Hibbett D.S."/>
            <person name="Martin F."/>
        </authorList>
    </citation>
    <scope>NUCLEOTIDE SEQUENCE [LARGE SCALE GENOMIC DNA]</scope>
    <source>
        <strain evidence="14">Zn</strain>
    </source>
</reference>
<dbReference type="InterPro" id="IPR027417">
    <property type="entry name" value="P-loop_NTPase"/>
</dbReference>
<dbReference type="Gene3D" id="3.40.50.300">
    <property type="entry name" value="P-loop containing nucleotide triphosphate hydrolases"/>
    <property type="match status" value="1"/>
</dbReference>
<dbReference type="PANTHER" id="PTHR24221">
    <property type="entry name" value="ATP-BINDING CASSETTE SUB-FAMILY B"/>
    <property type="match status" value="1"/>
</dbReference>
<dbReference type="GO" id="GO:0140359">
    <property type="term" value="F:ABC-type transporter activity"/>
    <property type="evidence" value="ECO:0007669"/>
    <property type="project" value="InterPro"/>
</dbReference>
<protein>
    <recommendedName>
        <fullName evidence="15">ABC transporter domain-containing protein</fullName>
    </recommendedName>
</protein>
<evidence type="ECO:0000313" key="14">
    <source>
        <dbReference type="Proteomes" id="UP000054321"/>
    </source>
</evidence>
<keyword evidence="7 10" id="KW-0472">Membrane</keyword>
<dbReference type="Pfam" id="PF00664">
    <property type="entry name" value="ABC_membrane"/>
    <property type="match status" value="1"/>
</dbReference>
<dbReference type="SUPFAM" id="SSF90123">
    <property type="entry name" value="ABC transporter transmembrane region"/>
    <property type="match status" value="1"/>
</dbReference>
<dbReference type="EMBL" id="KN832886">
    <property type="protein sequence ID" value="KIM95618.1"/>
    <property type="molecule type" value="Genomic_DNA"/>
</dbReference>
<feature type="transmembrane region" description="Helical" evidence="10">
    <location>
        <begin position="372"/>
        <end position="390"/>
    </location>
</feature>
<proteinExistence type="inferred from homology"/>
<sequence length="824" mass="92429">MAKELGVNRVLHYGCAVANFLFLALSVLIDFGRVSRRRADTKPLSRLCTILLGLVPVSYIIEGVIITAQNDGSKIFEAYIFHIVVLAGIWSIVGGTRRHAPQYELLGLSFLTLVFEVPILAFALSHELRYSKPSFQIACQVVQIIIIFSLFMGRGYALARSRKSSESGLPPLLPNGVDQRTGETDYGTGPLNYSDMEENDSLASGGDDVDSDTDDEGGIKKLRAKRLQETGSWWIYLKDFSILLPYLLPRHDRKVQLCIAISLLCLAGNRILNILVPRQLGIVVDRILANEAPYDALGIWLLLDFLGGESGLGLIEELAKIRIKQFSYLQVANTTFNHVINLDMEFHAERDTAEVMKAIEQGESLTTLLDTAVIYIIPTIIDLLIAYIVLYLKFNIYVSLLMVVASITYVSVEVLTSNWNTTYRRRATKAERDEARVMHQAVQGWQTVLYFNRFAYERDRFKQSVQAHLTATKAWEQYDAYIQAMLELLVPTTFFGLACLVLHEISQGKASSGDFVFLIQYWEKLIYPLTILSRQYRWLMADLVNAERLLILLQTKAAVVDMEGAKDLGPVKGHVTFADVYFSYDPRRATLVDVNFSIAPGETVAFVGMTGAGKSSIFKLLLRLYDISSGQIEIDGQNIRGVTLSSLREVLGVVPQDPLVFNASIKENLRYARLSATDDEIYAACRAAAIHNRILTFPDQYNTMVGEQGVKLSGGELQRLAIARAFLKDPRILILDEATSAVDTETESEIQNALEILRTKRTTLVIAHRLSTIVAADQILVLHEGKITEKGTHQELLRMDGRYKAMWDKQAGERLEKEQYLIET</sequence>
<comment type="subcellular location">
    <subcellularLocation>
        <location evidence="1">Membrane</location>
        <topology evidence="1">Multi-pass membrane protein</topology>
    </subcellularLocation>
</comment>
<evidence type="ECO:0000256" key="4">
    <source>
        <dbReference type="ARBA" id="ARBA00022741"/>
    </source>
</evidence>
<dbReference type="InterPro" id="IPR017871">
    <property type="entry name" value="ABC_transporter-like_CS"/>
</dbReference>